<evidence type="ECO:0000256" key="6">
    <source>
        <dbReference type="PROSITE-ProRule" id="PRU00433"/>
    </source>
</evidence>
<dbReference type="RefSeq" id="WP_418157690.1">
    <property type="nucleotide sequence ID" value="NZ_JBBLZC010000001.1"/>
</dbReference>
<keyword evidence="7" id="KW-0732">Signal</keyword>
<dbReference type="Gene3D" id="1.10.760.10">
    <property type="entry name" value="Cytochrome c-like domain"/>
    <property type="match status" value="1"/>
</dbReference>
<feature type="chain" id="PRO_5045884748" evidence="7">
    <location>
        <begin position="22"/>
        <end position="127"/>
    </location>
</feature>
<keyword evidence="4" id="KW-0249">Electron transport</keyword>
<evidence type="ECO:0000313" key="9">
    <source>
        <dbReference type="EMBL" id="MEK0081847.1"/>
    </source>
</evidence>
<dbReference type="Pfam" id="PF00034">
    <property type="entry name" value="Cytochrom_C"/>
    <property type="match status" value="1"/>
</dbReference>
<gene>
    <name evidence="9" type="ORF">U1T56_01685</name>
</gene>
<sequence length="127" mass="13814">MLKAWMLGCSLAVLAAGTAMADGNAANGEKVFKRCQACHVANADQNRVGPSLHGLFGRKAGTKEGFNYSEAMKKKGEEGLTWDEETLAKYLEDPKAYIPGNKMAFPGLKKEDEREDVIAYLKEATAK</sequence>
<evidence type="ECO:0000256" key="7">
    <source>
        <dbReference type="SAM" id="SignalP"/>
    </source>
</evidence>
<keyword evidence="5 6" id="KW-0408">Iron</keyword>
<dbReference type="InterPro" id="IPR009056">
    <property type="entry name" value="Cyt_c-like_dom"/>
</dbReference>
<dbReference type="InterPro" id="IPR002327">
    <property type="entry name" value="Cyt_c_1A/1B"/>
</dbReference>
<dbReference type="EMBL" id="JBBLZC010000001">
    <property type="protein sequence ID" value="MEK0081847.1"/>
    <property type="molecule type" value="Genomic_DNA"/>
</dbReference>
<organism evidence="9 10">
    <name type="scientific">Benzoatithermus flavus</name>
    <dbReference type="NCBI Taxonomy" id="3108223"/>
    <lineage>
        <taxon>Bacteria</taxon>
        <taxon>Pseudomonadati</taxon>
        <taxon>Pseudomonadota</taxon>
        <taxon>Alphaproteobacteria</taxon>
        <taxon>Geminicoccales</taxon>
        <taxon>Geminicoccaceae</taxon>
        <taxon>Benzoatithermus</taxon>
    </lineage>
</organism>
<evidence type="ECO:0000313" key="10">
    <source>
        <dbReference type="Proteomes" id="UP001375743"/>
    </source>
</evidence>
<feature type="signal peptide" evidence="7">
    <location>
        <begin position="1"/>
        <end position="21"/>
    </location>
</feature>
<dbReference type="PRINTS" id="PR00604">
    <property type="entry name" value="CYTCHRMECIAB"/>
</dbReference>
<keyword evidence="3 6" id="KW-0479">Metal-binding</keyword>
<protein>
    <submittedName>
        <fullName evidence="9">Cytochrome c family protein</fullName>
    </submittedName>
</protein>
<evidence type="ECO:0000256" key="1">
    <source>
        <dbReference type="ARBA" id="ARBA00022448"/>
    </source>
</evidence>
<comment type="caution">
    <text evidence="9">The sequence shown here is derived from an EMBL/GenBank/DDBJ whole genome shotgun (WGS) entry which is preliminary data.</text>
</comment>
<evidence type="ECO:0000256" key="3">
    <source>
        <dbReference type="ARBA" id="ARBA00022723"/>
    </source>
</evidence>
<accession>A0ABU8XKW4</accession>
<dbReference type="PROSITE" id="PS51007">
    <property type="entry name" value="CYTC"/>
    <property type="match status" value="1"/>
</dbReference>
<name>A0ABU8XKW4_9PROT</name>
<keyword evidence="2 6" id="KW-0349">Heme</keyword>
<dbReference type="InterPro" id="IPR036909">
    <property type="entry name" value="Cyt_c-like_dom_sf"/>
</dbReference>
<dbReference type="Proteomes" id="UP001375743">
    <property type="component" value="Unassembled WGS sequence"/>
</dbReference>
<evidence type="ECO:0000256" key="4">
    <source>
        <dbReference type="ARBA" id="ARBA00022982"/>
    </source>
</evidence>
<proteinExistence type="predicted"/>
<keyword evidence="10" id="KW-1185">Reference proteome</keyword>
<evidence type="ECO:0000259" key="8">
    <source>
        <dbReference type="PROSITE" id="PS51007"/>
    </source>
</evidence>
<dbReference type="SUPFAM" id="SSF46626">
    <property type="entry name" value="Cytochrome c"/>
    <property type="match status" value="1"/>
</dbReference>
<feature type="domain" description="Cytochrome c" evidence="8">
    <location>
        <begin position="23"/>
        <end position="125"/>
    </location>
</feature>
<evidence type="ECO:0000256" key="2">
    <source>
        <dbReference type="ARBA" id="ARBA00022617"/>
    </source>
</evidence>
<reference evidence="9 10" key="1">
    <citation type="submission" date="2024-01" db="EMBL/GenBank/DDBJ databases">
        <title>Multi-omics insights into the function and evolution of sodium benzoate biodegradation pathways in Benzoatithermus flavus gen. nov., sp. nov. from hot spring.</title>
        <authorList>
            <person name="Hu C.-J."/>
            <person name="Li W.-J."/>
        </authorList>
    </citation>
    <scope>NUCLEOTIDE SEQUENCE [LARGE SCALE GENOMIC DNA]</scope>
    <source>
        <strain evidence="9 10">SYSU G07066</strain>
    </source>
</reference>
<dbReference type="PANTHER" id="PTHR11961">
    <property type="entry name" value="CYTOCHROME C"/>
    <property type="match status" value="1"/>
</dbReference>
<keyword evidence="1" id="KW-0813">Transport</keyword>
<evidence type="ECO:0000256" key="5">
    <source>
        <dbReference type="ARBA" id="ARBA00023004"/>
    </source>
</evidence>